<dbReference type="EMBL" id="JADNRY010000051">
    <property type="protein sequence ID" value="KAF9069373.1"/>
    <property type="molecule type" value="Genomic_DNA"/>
</dbReference>
<dbReference type="AlphaFoldDB" id="A0A9P5PU39"/>
<gene>
    <name evidence="1" type="ORF">BDP27DRAFT_1186041</name>
</gene>
<reference evidence="1" key="1">
    <citation type="submission" date="2020-11" db="EMBL/GenBank/DDBJ databases">
        <authorList>
            <consortium name="DOE Joint Genome Institute"/>
            <person name="Ahrendt S."/>
            <person name="Riley R."/>
            <person name="Andreopoulos W."/>
            <person name="Labutti K."/>
            <person name="Pangilinan J."/>
            <person name="Ruiz-Duenas F.J."/>
            <person name="Barrasa J.M."/>
            <person name="Sanchez-Garcia M."/>
            <person name="Camarero S."/>
            <person name="Miyauchi S."/>
            <person name="Serrano A."/>
            <person name="Linde D."/>
            <person name="Babiker R."/>
            <person name="Drula E."/>
            <person name="Ayuso-Fernandez I."/>
            <person name="Pacheco R."/>
            <person name="Padilla G."/>
            <person name="Ferreira P."/>
            <person name="Barriuso J."/>
            <person name="Kellner H."/>
            <person name="Castanera R."/>
            <person name="Alfaro M."/>
            <person name="Ramirez L."/>
            <person name="Pisabarro A.G."/>
            <person name="Kuo A."/>
            <person name="Tritt A."/>
            <person name="Lipzen A."/>
            <person name="He G."/>
            <person name="Yan M."/>
            <person name="Ng V."/>
            <person name="Cullen D."/>
            <person name="Martin F."/>
            <person name="Rosso M.-N."/>
            <person name="Henrissat B."/>
            <person name="Hibbett D."/>
            <person name="Martinez A.T."/>
            <person name="Grigoriev I.V."/>
        </authorList>
    </citation>
    <scope>NUCLEOTIDE SEQUENCE</scope>
    <source>
        <strain evidence="1">AH 40177</strain>
    </source>
</reference>
<evidence type="ECO:0000313" key="2">
    <source>
        <dbReference type="Proteomes" id="UP000772434"/>
    </source>
</evidence>
<sequence>MSKAFAAATGQEFGIYFAEDLVGKGRKRVVLTGQNAIDAWDTNIKANANYFSGCLPLVIGMPVFVVENVAVEIGIANGSRGTLVSVQYEVHKGHRYAITAEVDIPSYKPLKPSTEHPHRVTI</sequence>
<evidence type="ECO:0000313" key="1">
    <source>
        <dbReference type="EMBL" id="KAF9069373.1"/>
    </source>
</evidence>
<comment type="caution">
    <text evidence="1">The sequence shown here is derived from an EMBL/GenBank/DDBJ whole genome shotgun (WGS) entry which is preliminary data.</text>
</comment>
<keyword evidence="2" id="KW-1185">Reference proteome</keyword>
<accession>A0A9P5PU39</accession>
<organism evidence="1 2">
    <name type="scientific">Rhodocollybia butyracea</name>
    <dbReference type="NCBI Taxonomy" id="206335"/>
    <lineage>
        <taxon>Eukaryota</taxon>
        <taxon>Fungi</taxon>
        <taxon>Dikarya</taxon>
        <taxon>Basidiomycota</taxon>
        <taxon>Agaricomycotina</taxon>
        <taxon>Agaricomycetes</taxon>
        <taxon>Agaricomycetidae</taxon>
        <taxon>Agaricales</taxon>
        <taxon>Marasmiineae</taxon>
        <taxon>Omphalotaceae</taxon>
        <taxon>Rhodocollybia</taxon>
    </lineage>
</organism>
<feature type="non-terminal residue" evidence="1">
    <location>
        <position position="122"/>
    </location>
</feature>
<protein>
    <submittedName>
        <fullName evidence="1">Uncharacterized protein</fullName>
    </submittedName>
</protein>
<dbReference type="Proteomes" id="UP000772434">
    <property type="component" value="Unassembled WGS sequence"/>
</dbReference>
<dbReference type="OrthoDB" id="2843231at2759"/>
<proteinExistence type="predicted"/>
<name>A0A9P5PU39_9AGAR</name>